<gene>
    <name evidence="2" type="ORF">ENW48_03785</name>
</gene>
<proteinExistence type="predicted"/>
<organism evidence="2">
    <name type="scientific">Desulfobacca acetoxidans</name>
    <dbReference type="NCBI Taxonomy" id="60893"/>
    <lineage>
        <taxon>Bacteria</taxon>
        <taxon>Pseudomonadati</taxon>
        <taxon>Thermodesulfobacteriota</taxon>
        <taxon>Desulfobaccia</taxon>
        <taxon>Desulfobaccales</taxon>
        <taxon>Desulfobaccaceae</taxon>
        <taxon>Desulfobacca</taxon>
    </lineage>
</organism>
<dbReference type="Pfam" id="PF05899">
    <property type="entry name" value="Cupin_3"/>
    <property type="match status" value="1"/>
</dbReference>
<dbReference type="InterPro" id="IPR014710">
    <property type="entry name" value="RmlC-like_jellyroll"/>
</dbReference>
<dbReference type="CDD" id="cd02227">
    <property type="entry name" value="cupin_TM1112-like"/>
    <property type="match status" value="1"/>
</dbReference>
<dbReference type="InterPro" id="IPR008579">
    <property type="entry name" value="UGlyAH_Cupin_dom"/>
</dbReference>
<sequence length="91" mass="10457">MSGILVEKNPDPARLEALGVKKWPIWTKEVSEFPWTYDQEETCYFLEGEVTVIPEEGAPVTVGQGDLVTFPAGMSCRWRITKPVRKHYFLR</sequence>
<dbReference type="InterPro" id="IPR011051">
    <property type="entry name" value="RmlC_Cupin_sf"/>
</dbReference>
<reference evidence="2" key="1">
    <citation type="journal article" date="2020" name="mSystems">
        <title>Genome- and Community-Level Interaction Insights into Carbon Utilization and Element Cycling Functions of Hydrothermarchaeota in Hydrothermal Sediment.</title>
        <authorList>
            <person name="Zhou Z."/>
            <person name="Liu Y."/>
            <person name="Xu W."/>
            <person name="Pan J."/>
            <person name="Luo Z.H."/>
            <person name="Li M."/>
        </authorList>
    </citation>
    <scope>NUCLEOTIDE SEQUENCE [LARGE SCALE GENOMIC DNA]</scope>
    <source>
        <strain evidence="2">SpSt-853</strain>
    </source>
</reference>
<dbReference type="AlphaFoldDB" id="A0A7C5ESM5"/>
<dbReference type="Gene3D" id="2.60.120.10">
    <property type="entry name" value="Jelly Rolls"/>
    <property type="match status" value="1"/>
</dbReference>
<protein>
    <submittedName>
        <fullName evidence="2">DUF861 domain-containing protein</fullName>
    </submittedName>
</protein>
<comment type="caution">
    <text evidence="2">The sequence shown here is derived from an EMBL/GenBank/DDBJ whole genome shotgun (WGS) entry which is preliminary data.</text>
</comment>
<dbReference type="PANTHER" id="PTHR33271">
    <property type="entry name" value="OS04G0445200 PROTEIN"/>
    <property type="match status" value="1"/>
</dbReference>
<evidence type="ECO:0000259" key="1">
    <source>
        <dbReference type="Pfam" id="PF05899"/>
    </source>
</evidence>
<dbReference type="SUPFAM" id="SSF51182">
    <property type="entry name" value="RmlC-like cupins"/>
    <property type="match status" value="1"/>
</dbReference>
<feature type="domain" description="(S)-ureidoglycine aminohydrolase cupin" evidence="1">
    <location>
        <begin position="16"/>
        <end position="88"/>
    </location>
</feature>
<dbReference type="PANTHER" id="PTHR33271:SF22">
    <property type="entry name" value="OS04G0445200 PROTEIN"/>
    <property type="match status" value="1"/>
</dbReference>
<name>A0A7C5ESM5_9BACT</name>
<dbReference type="EMBL" id="DTKJ01000024">
    <property type="protein sequence ID" value="HGZ11324.1"/>
    <property type="molecule type" value="Genomic_DNA"/>
</dbReference>
<evidence type="ECO:0000313" key="2">
    <source>
        <dbReference type="EMBL" id="HGZ11324.1"/>
    </source>
</evidence>
<accession>A0A7C5ESM5</accession>